<proteinExistence type="predicted"/>
<accession>A0A9E5JPI7</accession>
<dbReference type="GO" id="GO:0006355">
    <property type="term" value="P:regulation of DNA-templated transcription"/>
    <property type="evidence" value="ECO:0007669"/>
    <property type="project" value="InterPro"/>
</dbReference>
<dbReference type="InterPro" id="IPR011006">
    <property type="entry name" value="CheY-like_superfamily"/>
</dbReference>
<dbReference type="Gene3D" id="1.10.10.10">
    <property type="entry name" value="Winged helix-like DNA-binding domain superfamily/Winged helix DNA-binding domain"/>
    <property type="match status" value="1"/>
</dbReference>
<dbReference type="PROSITE" id="PS51755">
    <property type="entry name" value="OMPR_PHOB"/>
    <property type="match status" value="1"/>
</dbReference>
<dbReference type="GO" id="GO:0000156">
    <property type="term" value="F:phosphorelay response regulator activity"/>
    <property type="evidence" value="ECO:0007669"/>
    <property type="project" value="TreeGrafter"/>
</dbReference>
<keyword evidence="1 6" id="KW-0597">Phosphoprotein</keyword>
<dbReference type="PROSITE" id="PS50110">
    <property type="entry name" value="RESPONSE_REGULATORY"/>
    <property type="match status" value="1"/>
</dbReference>
<dbReference type="AlphaFoldDB" id="A0A9E5JPI7"/>
<name>A0A9E5JPI7_9MICO</name>
<dbReference type="FunFam" id="1.10.10.10:FF:000018">
    <property type="entry name" value="DNA-binding response regulator ResD"/>
    <property type="match status" value="1"/>
</dbReference>
<feature type="region of interest" description="Disordered" evidence="8">
    <location>
        <begin position="1"/>
        <end position="24"/>
    </location>
</feature>
<dbReference type="PANTHER" id="PTHR48111:SF4">
    <property type="entry name" value="DNA-BINDING DUAL TRANSCRIPTIONAL REGULATOR OMPR"/>
    <property type="match status" value="1"/>
</dbReference>
<evidence type="ECO:0000259" key="9">
    <source>
        <dbReference type="PROSITE" id="PS50110"/>
    </source>
</evidence>
<keyword evidence="3" id="KW-0805">Transcription regulation</keyword>
<dbReference type="SUPFAM" id="SSF46894">
    <property type="entry name" value="C-terminal effector domain of the bipartite response regulators"/>
    <property type="match status" value="1"/>
</dbReference>
<dbReference type="SMART" id="SM00862">
    <property type="entry name" value="Trans_reg_C"/>
    <property type="match status" value="1"/>
</dbReference>
<dbReference type="EMBL" id="VIKT02000012">
    <property type="protein sequence ID" value="NHF63237.1"/>
    <property type="molecule type" value="Genomic_DNA"/>
</dbReference>
<gene>
    <name evidence="11" type="ORF">FK219_008295</name>
</gene>
<dbReference type="InterPro" id="IPR001867">
    <property type="entry name" value="OmpR/PhoB-type_DNA-bd"/>
</dbReference>
<dbReference type="Gene3D" id="3.40.50.2300">
    <property type="match status" value="1"/>
</dbReference>
<evidence type="ECO:0000256" key="2">
    <source>
        <dbReference type="ARBA" id="ARBA00023012"/>
    </source>
</evidence>
<keyword evidence="2" id="KW-0902">Two-component regulatory system</keyword>
<feature type="region of interest" description="Disordered" evidence="8">
    <location>
        <begin position="255"/>
        <end position="283"/>
    </location>
</feature>
<dbReference type="GO" id="GO:0032993">
    <property type="term" value="C:protein-DNA complex"/>
    <property type="evidence" value="ECO:0007669"/>
    <property type="project" value="TreeGrafter"/>
</dbReference>
<evidence type="ECO:0000313" key="11">
    <source>
        <dbReference type="EMBL" id="NHF63237.1"/>
    </source>
</evidence>
<evidence type="ECO:0000256" key="7">
    <source>
        <dbReference type="PROSITE-ProRule" id="PRU01091"/>
    </source>
</evidence>
<reference evidence="11 12" key="2">
    <citation type="submission" date="2020-03" db="EMBL/GenBank/DDBJ databases">
        <title>Chryseoglobus sp. isolated from a deep-sea seamount.</title>
        <authorList>
            <person name="Zhang D.-C."/>
        </authorList>
    </citation>
    <scope>NUCLEOTIDE SEQUENCE [LARGE SCALE GENOMIC DNA]</scope>
    <source>
        <strain evidence="11 12">KN1116</strain>
    </source>
</reference>
<dbReference type="SUPFAM" id="SSF52172">
    <property type="entry name" value="CheY-like"/>
    <property type="match status" value="1"/>
</dbReference>
<sequence>MAEPGGSAGGVASSGRDPASSALSRPLDGRAVLVVDDDPTLLEIAATYLSAAGATVATAPDSVRALRSAEESEPDLVVLDRMIPGVDGLEVARRLRERSTVPIIMLTALGEAEHRIEGLEAGVDDYLAKPFSPRELVLRAEALLRRSTANREVDGDVTLGRLHLDAAARTISLDGAPLALTAREHDLLAHLVRRPGRTLRRDELLGEVWGWTIGDVSTITVHVRRLREKVEQDPSHPRIITTVWGVGYRLDPAGLDPAGLDSAGHDPADPDPAPTDAEGAESP</sequence>
<evidence type="ECO:0000256" key="1">
    <source>
        <dbReference type="ARBA" id="ARBA00022553"/>
    </source>
</evidence>
<evidence type="ECO:0000259" key="10">
    <source>
        <dbReference type="PROSITE" id="PS51755"/>
    </source>
</evidence>
<keyword evidence="12" id="KW-1185">Reference proteome</keyword>
<dbReference type="SMART" id="SM00448">
    <property type="entry name" value="REC"/>
    <property type="match status" value="1"/>
</dbReference>
<dbReference type="InterPro" id="IPR039420">
    <property type="entry name" value="WalR-like"/>
</dbReference>
<dbReference type="PANTHER" id="PTHR48111">
    <property type="entry name" value="REGULATOR OF RPOS"/>
    <property type="match status" value="1"/>
</dbReference>
<dbReference type="InterPro" id="IPR016032">
    <property type="entry name" value="Sig_transdc_resp-reg_C-effctor"/>
</dbReference>
<keyword evidence="4 7" id="KW-0238">DNA-binding</keyword>
<evidence type="ECO:0000313" key="12">
    <source>
        <dbReference type="Proteomes" id="UP000818266"/>
    </source>
</evidence>
<dbReference type="RefSeq" id="WP_152583638.1">
    <property type="nucleotide sequence ID" value="NZ_JAVJPO010000020.1"/>
</dbReference>
<feature type="domain" description="OmpR/PhoB-type" evidence="10">
    <location>
        <begin position="154"/>
        <end position="252"/>
    </location>
</feature>
<dbReference type="GO" id="GO:0005829">
    <property type="term" value="C:cytosol"/>
    <property type="evidence" value="ECO:0007669"/>
    <property type="project" value="TreeGrafter"/>
</dbReference>
<evidence type="ECO:0000256" key="4">
    <source>
        <dbReference type="ARBA" id="ARBA00023125"/>
    </source>
</evidence>
<evidence type="ECO:0000256" key="8">
    <source>
        <dbReference type="SAM" id="MobiDB-lite"/>
    </source>
</evidence>
<evidence type="ECO:0000256" key="6">
    <source>
        <dbReference type="PROSITE-ProRule" id="PRU00169"/>
    </source>
</evidence>
<feature type="domain" description="Response regulatory" evidence="9">
    <location>
        <begin position="31"/>
        <end position="144"/>
    </location>
</feature>
<dbReference type="InterPro" id="IPR036388">
    <property type="entry name" value="WH-like_DNA-bd_sf"/>
</dbReference>
<protein>
    <submittedName>
        <fullName evidence="11">Response regulator transcription factor</fullName>
    </submittedName>
</protein>
<dbReference type="Pfam" id="PF00072">
    <property type="entry name" value="Response_reg"/>
    <property type="match status" value="1"/>
</dbReference>
<evidence type="ECO:0000256" key="3">
    <source>
        <dbReference type="ARBA" id="ARBA00023015"/>
    </source>
</evidence>
<dbReference type="Gene3D" id="6.10.250.690">
    <property type="match status" value="1"/>
</dbReference>
<dbReference type="CDD" id="cd17574">
    <property type="entry name" value="REC_OmpR"/>
    <property type="match status" value="1"/>
</dbReference>
<keyword evidence="5" id="KW-0804">Transcription</keyword>
<organism evidence="11 12">
    <name type="scientific">Microcella pacifica</name>
    <dbReference type="NCBI Taxonomy" id="2591847"/>
    <lineage>
        <taxon>Bacteria</taxon>
        <taxon>Bacillati</taxon>
        <taxon>Actinomycetota</taxon>
        <taxon>Actinomycetes</taxon>
        <taxon>Micrococcales</taxon>
        <taxon>Microbacteriaceae</taxon>
        <taxon>Microcella</taxon>
    </lineage>
</organism>
<reference evidence="11 12" key="1">
    <citation type="submission" date="2019-06" db="EMBL/GenBank/DDBJ databases">
        <authorList>
            <person name="De-Chao Zhang Q."/>
        </authorList>
    </citation>
    <scope>NUCLEOTIDE SEQUENCE [LARGE SCALE GENOMIC DNA]</scope>
    <source>
        <strain evidence="11 12">KN1116</strain>
    </source>
</reference>
<dbReference type="Pfam" id="PF00486">
    <property type="entry name" value="Trans_reg_C"/>
    <property type="match status" value="1"/>
</dbReference>
<comment type="caution">
    <text evidence="11">The sequence shown here is derived from an EMBL/GenBank/DDBJ whole genome shotgun (WGS) entry which is preliminary data.</text>
</comment>
<feature type="modified residue" description="4-aspartylphosphate" evidence="6">
    <location>
        <position position="80"/>
    </location>
</feature>
<dbReference type="FunFam" id="3.40.50.2300:FF:000001">
    <property type="entry name" value="DNA-binding response regulator PhoB"/>
    <property type="match status" value="1"/>
</dbReference>
<feature type="DNA-binding region" description="OmpR/PhoB-type" evidence="7">
    <location>
        <begin position="154"/>
        <end position="252"/>
    </location>
</feature>
<dbReference type="InterPro" id="IPR001789">
    <property type="entry name" value="Sig_transdc_resp-reg_receiver"/>
</dbReference>
<dbReference type="Proteomes" id="UP000818266">
    <property type="component" value="Unassembled WGS sequence"/>
</dbReference>
<evidence type="ECO:0000256" key="5">
    <source>
        <dbReference type="ARBA" id="ARBA00023163"/>
    </source>
</evidence>
<dbReference type="GO" id="GO:0000976">
    <property type="term" value="F:transcription cis-regulatory region binding"/>
    <property type="evidence" value="ECO:0007669"/>
    <property type="project" value="TreeGrafter"/>
</dbReference>
<dbReference type="CDD" id="cd00383">
    <property type="entry name" value="trans_reg_C"/>
    <property type="match status" value="1"/>
</dbReference>
<dbReference type="OrthoDB" id="3197131at2"/>